<organism evidence="3 4">
    <name type="scientific">Gilliamella intestini</name>
    <dbReference type="NCBI Taxonomy" id="1798183"/>
    <lineage>
        <taxon>Bacteria</taxon>
        <taxon>Pseudomonadati</taxon>
        <taxon>Pseudomonadota</taxon>
        <taxon>Gammaproteobacteria</taxon>
        <taxon>Orbales</taxon>
        <taxon>Orbaceae</taxon>
        <taxon>Gilliamella</taxon>
    </lineage>
</organism>
<dbReference type="AlphaFoldDB" id="A0A1C4C7E7"/>
<gene>
    <name evidence="3" type="ORF">GA0061080_103120</name>
</gene>
<comment type="similarity">
    <text evidence="1 2">Belongs to the UPF0301 (AlgH) family.</text>
</comment>
<dbReference type="PANTHER" id="PTHR30327:SF1">
    <property type="entry name" value="UPF0301 PROTEIN YQGE"/>
    <property type="match status" value="1"/>
</dbReference>
<dbReference type="HAMAP" id="MF_00758">
    <property type="entry name" value="UPF0301"/>
    <property type="match status" value="1"/>
</dbReference>
<evidence type="ECO:0000313" key="4">
    <source>
        <dbReference type="Proteomes" id="UP000199698"/>
    </source>
</evidence>
<dbReference type="STRING" id="1798183.GA0061080_103120"/>
<dbReference type="InterPro" id="IPR003774">
    <property type="entry name" value="AlgH-like"/>
</dbReference>
<dbReference type="GO" id="GO:0005829">
    <property type="term" value="C:cytosol"/>
    <property type="evidence" value="ECO:0007669"/>
    <property type="project" value="TreeGrafter"/>
</dbReference>
<dbReference type="Pfam" id="PF02622">
    <property type="entry name" value="DUF179"/>
    <property type="match status" value="1"/>
</dbReference>
<name>A0A1C4C7E7_9GAMM</name>
<dbReference type="EMBL" id="FMBA01000031">
    <property type="protein sequence ID" value="SCC15021.1"/>
    <property type="molecule type" value="Genomic_DNA"/>
</dbReference>
<keyword evidence="4" id="KW-1185">Reference proteome</keyword>
<accession>A0A1C4C7E7</accession>
<reference evidence="4" key="1">
    <citation type="submission" date="2016-08" db="EMBL/GenBank/DDBJ databases">
        <authorList>
            <person name="Varghese N."/>
            <person name="Submissions Spin"/>
        </authorList>
    </citation>
    <scope>NUCLEOTIDE SEQUENCE [LARGE SCALE GENOMIC DNA]</scope>
    <source>
        <strain evidence="4">R-53144</strain>
    </source>
</reference>
<proteinExistence type="inferred from homology"/>
<dbReference type="Gene3D" id="3.40.1740.10">
    <property type="entry name" value="VC0467-like"/>
    <property type="match status" value="1"/>
</dbReference>
<dbReference type="Proteomes" id="UP000199698">
    <property type="component" value="Unassembled WGS sequence"/>
</dbReference>
<dbReference type="RefSeq" id="WP_091124177.1">
    <property type="nucleotide sequence ID" value="NZ_FMBA01000031.1"/>
</dbReference>
<dbReference type="PANTHER" id="PTHR30327">
    <property type="entry name" value="UNCHARACTERIZED PROTEIN YQGE"/>
    <property type="match status" value="1"/>
</dbReference>
<dbReference type="SUPFAM" id="SSF143456">
    <property type="entry name" value="VC0467-like"/>
    <property type="match status" value="1"/>
</dbReference>
<evidence type="ECO:0000256" key="1">
    <source>
        <dbReference type="ARBA" id="ARBA00009600"/>
    </source>
</evidence>
<evidence type="ECO:0000313" key="3">
    <source>
        <dbReference type="EMBL" id="SCC15021.1"/>
    </source>
</evidence>
<protein>
    <recommendedName>
        <fullName evidence="2">UPF0301 protein GA0061080_103120</fullName>
    </recommendedName>
</protein>
<sequence length="185" mass="20494">MNLKDHFIIAMPTLDDSFFSRSVIYICEHNRDGAMGIMINKPIVDLNVATVLTRLEITSPKSCAELEHPVFCGGPLAEEQGFILHTPQQGFASSIQISDDVMITTSLDALKSIGSPEQPQNIFLSLGYSSWQSLQLESEIARNDWLVVDADPQIIYEVAIDERWQKAAQSLGVNMNTISHQMGNA</sequence>
<dbReference type="OrthoDB" id="9807486at2"/>
<evidence type="ECO:0000256" key="2">
    <source>
        <dbReference type="HAMAP-Rule" id="MF_00758"/>
    </source>
</evidence>
<dbReference type="NCBIfam" id="NF001266">
    <property type="entry name" value="PRK00228.1-1"/>
    <property type="match status" value="1"/>
</dbReference>